<dbReference type="AlphaFoldDB" id="A0A640TBG0"/>
<evidence type="ECO:0000313" key="2">
    <source>
        <dbReference type="EMBL" id="WAU03420.1"/>
    </source>
</evidence>
<evidence type="ECO:0000313" key="3">
    <source>
        <dbReference type="Proteomes" id="UP000429552"/>
    </source>
</evidence>
<dbReference type="EMBL" id="BLIP01000001">
    <property type="protein sequence ID" value="GFE21069.1"/>
    <property type="molecule type" value="Genomic_DNA"/>
</dbReference>
<accession>A0A640TBG0</accession>
<dbReference type="RefSeq" id="WP_159485208.1">
    <property type="nucleotide sequence ID" value="NZ_BLIP01000001.1"/>
</dbReference>
<reference evidence="2 4" key="2">
    <citation type="submission" date="2022-12" db="EMBL/GenBank/DDBJ databases">
        <authorList>
            <person name="Ruckert C."/>
            <person name="Busche T."/>
            <person name="Kalinowski J."/>
            <person name="Wittmann C."/>
        </authorList>
    </citation>
    <scope>NUCLEOTIDE SEQUENCE [LARGE SCALE GENOMIC DNA]</scope>
    <source>
        <strain evidence="2 4">DSM 40276</strain>
    </source>
</reference>
<evidence type="ECO:0000313" key="1">
    <source>
        <dbReference type="EMBL" id="GFE21069.1"/>
    </source>
</evidence>
<reference evidence="1 3" key="1">
    <citation type="submission" date="2019-12" db="EMBL/GenBank/DDBJ databases">
        <title>Whole genome shotgun sequence of Streptomyces libani subsp. libani NBRC 13452.</title>
        <authorList>
            <person name="Ichikawa N."/>
            <person name="Kimura A."/>
            <person name="Kitahashi Y."/>
            <person name="Komaki H."/>
            <person name="Tamura T."/>
        </authorList>
    </citation>
    <scope>NUCLEOTIDE SEQUENCE [LARGE SCALE GENOMIC DNA]</scope>
    <source>
        <strain evidence="1 3">NBRC 13452</strain>
    </source>
</reference>
<dbReference type="GeneID" id="301330753"/>
<proteinExistence type="predicted"/>
<dbReference type="Proteomes" id="UP001210169">
    <property type="component" value="Chromosome"/>
</dbReference>
<dbReference type="Proteomes" id="UP000429552">
    <property type="component" value="Unassembled WGS sequence"/>
</dbReference>
<evidence type="ECO:0000313" key="4">
    <source>
        <dbReference type="Proteomes" id="UP001210169"/>
    </source>
</evidence>
<gene>
    <name evidence="1" type="ORF">Sliba_15220</name>
    <name evidence="2" type="ORF">STRNI_001558</name>
</gene>
<sequence>MPASHQGTGRVTAFSMFGPVFGYASTLVDGRQTAYVGPLTPGVRWPKLWKMATRCCRATAQDREKAQWIITQASRAFIMQADLVVKLPHAAWHMEPGERRIDVVDWSNHHALVVGNMVVHALTPEQVAMKHTYYPQYFECC</sequence>
<keyword evidence="4" id="KW-1185">Reference proteome</keyword>
<protein>
    <submittedName>
        <fullName evidence="1">Uncharacterized protein</fullName>
    </submittedName>
</protein>
<organism evidence="1 3">
    <name type="scientific">Streptomyces nigrescens</name>
    <dbReference type="NCBI Taxonomy" id="1920"/>
    <lineage>
        <taxon>Bacteria</taxon>
        <taxon>Bacillati</taxon>
        <taxon>Actinomycetota</taxon>
        <taxon>Actinomycetes</taxon>
        <taxon>Kitasatosporales</taxon>
        <taxon>Streptomycetaceae</taxon>
        <taxon>Streptomyces</taxon>
    </lineage>
</organism>
<dbReference type="EMBL" id="CP114203">
    <property type="protein sequence ID" value="WAU03420.1"/>
    <property type="molecule type" value="Genomic_DNA"/>
</dbReference>
<name>A0A640TBG0_STRNI</name>